<evidence type="ECO:0000313" key="4">
    <source>
        <dbReference type="Proteomes" id="UP000230790"/>
    </source>
</evidence>
<gene>
    <name evidence="3" type="ORF">CUN48_09930</name>
</gene>
<name>A0A2M8QBM9_9CHLR</name>
<protein>
    <recommendedName>
        <fullName evidence="5">Alkaline shock response membrane anchor protein AmaP</fullName>
    </recommendedName>
</protein>
<evidence type="ECO:0008006" key="5">
    <source>
        <dbReference type="Google" id="ProtNLM"/>
    </source>
</evidence>
<accession>A0A2M8QBM9</accession>
<sequence>MNTFNRVFVIAMLSMLLVLGAFALVTPAGFLALMQAIAHWFRGTVFAAYSDTGRVLVRLILAIIWVALIGLLLWWELRRPGSRTIEIARYTGGSTIRISTEAVQEKVKEHVDAIAGVLESRVRATGRNRTVELSLDVSVTKEVDLVAKAEEVAAVARQVVQDQLGLRLASKPQVAIKAKAGRPVIAKPLPVQAQPAPAPALPPTPILSEEETPYLPPAATEPERTLPDSHDPEPQQPA</sequence>
<evidence type="ECO:0000256" key="1">
    <source>
        <dbReference type="SAM" id="MobiDB-lite"/>
    </source>
</evidence>
<proteinExistence type="predicted"/>
<organism evidence="3 4">
    <name type="scientific">Candidatus Thermofonsia Clade 3 bacterium</name>
    <dbReference type="NCBI Taxonomy" id="2364212"/>
    <lineage>
        <taxon>Bacteria</taxon>
        <taxon>Bacillati</taxon>
        <taxon>Chloroflexota</taxon>
        <taxon>Candidatus Thermofontia</taxon>
        <taxon>Candidatus Thermofonsia Clade 3</taxon>
    </lineage>
</organism>
<keyword evidence="2" id="KW-1133">Transmembrane helix</keyword>
<evidence type="ECO:0000256" key="2">
    <source>
        <dbReference type="SAM" id="Phobius"/>
    </source>
</evidence>
<dbReference type="AlphaFoldDB" id="A0A2M8QBM9"/>
<reference evidence="3 4" key="1">
    <citation type="submission" date="2017-11" db="EMBL/GenBank/DDBJ databases">
        <title>Evolution of Phototrophy in the Chloroflexi Phylum Driven by Horizontal Gene Transfer.</title>
        <authorList>
            <person name="Ward L.M."/>
            <person name="Hemp J."/>
            <person name="Shih P.M."/>
            <person name="Mcglynn S.E."/>
            <person name="Fischer W."/>
        </authorList>
    </citation>
    <scope>NUCLEOTIDE SEQUENCE [LARGE SCALE GENOMIC DNA]</scope>
    <source>
        <strain evidence="3">JP3_7</strain>
    </source>
</reference>
<feature type="region of interest" description="Disordered" evidence="1">
    <location>
        <begin position="190"/>
        <end position="238"/>
    </location>
</feature>
<feature type="compositionally biased region" description="Basic and acidic residues" evidence="1">
    <location>
        <begin position="221"/>
        <end position="238"/>
    </location>
</feature>
<keyword evidence="2" id="KW-0812">Transmembrane</keyword>
<dbReference type="Proteomes" id="UP000230790">
    <property type="component" value="Unassembled WGS sequence"/>
</dbReference>
<feature type="transmembrane region" description="Helical" evidence="2">
    <location>
        <begin position="7"/>
        <end position="35"/>
    </location>
</feature>
<feature type="compositionally biased region" description="Pro residues" evidence="1">
    <location>
        <begin position="196"/>
        <end position="205"/>
    </location>
</feature>
<evidence type="ECO:0000313" key="3">
    <source>
        <dbReference type="EMBL" id="PJF47199.1"/>
    </source>
</evidence>
<comment type="caution">
    <text evidence="3">The sequence shown here is derived from an EMBL/GenBank/DDBJ whole genome shotgun (WGS) entry which is preliminary data.</text>
</comment>
<keyword evidence="2" id="KW-0472">Membrane</keyword>
<feature type="transmembrane region" description="Helical" evidence="2">
    <location>
        <begin position="55"/>
        <end position="75"/>
    </location>
</feature>
<dbReference type="EMBL" id="PGTN01000062">
    <property type="protein sequence ID" value="PJF47199.1"/>
    <property type="molecule type" value="Genomic_DNA"/>
</dbReference>